<evidence type="ECO:0000256" key="2">
    <source>
        <dbReference type="ARBA" id="ARBA00022794"/>
    </source>
</evidence>
<keyword evidence="2" id="KW-0970">Cilium biogenesis/degradation</keyword>
<dbReference type="PANTHER" id="PTHR46805">
    <property type="entry name" value="FORKHEAD BOX PROTEIN J1"/>
    <property type="match status" value="1"/>
</dbReference>
<dbReference type="AlphaFoldDB" id="A0A8D9BG07"/>
<dbReference type="CDD" id="cd20023">
    <property type="entry name" value="FH_FOXJ1"/>
    <property type="match status" value="1"/>
</dbReference>
<dbReference type="PROSITE" id="PS00657">
    <property type="entry name" value="FORK_HEAD_1"/>
    <property type="match status" value="1"/>
</dbReference>
<proteinExistence type="inferred from homology"/>
<dbReference type="PROSITE" id="PS00658">
    <property type="entry name" value="FORK_HEAD_2"/>
    <property type="match status" value="1"/>
</dbReference>
<reference evidence="12" key="1">
    <citation type="submission" date="2021-05" db="EMBL/GenBank/DDBJ databases">
        <authorList>
            <person name="Alioto T."/>
            <person name="Alioto T."/>
            <person name="Gomez Garrido J."/>
        </authorList>
    </citation>
    <scope>NUCLEOTIDE SEQUENCE</scope>
</reference>
<dbReference type="GO" id="GO:0000981">
    <property type="term" value="F:DNA-binding transcription factor activity, RNA polymerase II-specific"/>
    <property type="evidence" value="ECO:0007669"/>
    <property type="project" value="TreeGrafter"/>
</dbReference>
<feature type="domain" description="Fork-head" evidence="11">
    <location>
        <begin position="79"/>
        <end position="170"/>
    </location>
</feature>
<dbReference type="InterPro" id="IPR001766">
    <property type="entry name" value="Fork_head_dom"/>
</dbReference>
<dbReference type="EMBL" id="HBUF01637916">
    <property type="protein sequence ID" value="CAG6784508.1"/>
    <property type="molecule type" value="Transcribed_RNA"/>
</dbReference>
<keyword evidence="4 9" id="KW-0238">DNA-binding</keyword>
<dbReference type="InterPro" id="IPR018122">
    <property type="entry name" value="TF_fork_head_CS_1"/>
</dbReference>
<keyword evidence="3" id="KW-0805">Transcription regulation</keyword>
<name>A0A8D9BG07_9HEMI</name>
<comment type="subcellular location">
    <subcellularLocation>
        <location evidence="1 9">Nucleus</location>
    </subcellularLocation>
</comment>
<keyword evidence="6" id="KW-0804">Transcription</keyword>
<evidence type="ECO:0000256" key="7">
    <source>
        <dbReference type="ARBA" id="ARBA00023242"/>
    </source>
</evidence>
<sequence length="358" mass="40413">MGPPPVMPSDADMEDTPNDLTSLAWLHNMNICPVPSLPTPPPSPKPASATGRTKKTLPMLKIHLSALSAQNYRTNGNLKPPFSYATLICMAMRANGNKMTLSAIYAWIKDNFMYYRNAEPCWQNSIRHNLSLNKCFVKVPRSKDEPGKGGFWKLDLQKLEEGGGRYRNVRRKSSNIQHRKQTYRAPPSKPTTNNNNVSSENLNNNKNKFTTNNNNNNEYTTNANNINDENYINNSENNLNNSKNHLINSENILNYSDNSLNYSANHINNSENSLNYSENHINNSDLNSSSSVCSSDESLNYDPMKYDPMIDGEAIAISEDIDEDLILSNILLSGDSYWIHEEPEHLSPDLLDSLLDYF</sequence>
<dbReference type="SUPFAM" id="SSF46785">
    <property type="entry name" value="Winged helix' DNA-binding domain"/>
    <property type="match status" value="1"/>
</dbReference>
<evidence type="ECO:0000256" key="4">
    <source>
        <dbReference type="ARBA" id="ARBA00023125"/>
    </source>
</evidence>
<evidence type="ECO:0000256" key="6">
    <source>
        <dbReference type="ARBA" id="ARBA00023163"/>
    </source>
</evidence>
<dbReference type="PROSITE" id="PS50039">
    <property type="entry name" value="FORK_HEAD_3"/>
    <property type="match status" value="1"/>
</dbReference>
<feature type="DNA-binding region" description="Fork-head" evidence="9">
    <location>
        <begin position="79"/>
        <end position="170"/>
    </location>
</feature>
<organism evidence="12">
    <name type="scientific">Cacopsylla melanoneura</name>
    <dbReference type="NCBI Taxonomy" id="428564"/>
    <lineage>
        <taxon>Eukaryota</taxon>
        <taxon>Metazoa</taxon>
        <taxon>Ecdysozoa</taxon>
        <taxon>Arthropoda</taxon>
        <taxon>Hexapoda</taxon>
        <taxon>Insecta</taxon>
        <taxon>Pterygota</taxon>
        <taxon>Neoptera</taxon>
        <taxon>Paraneoptera</taxon>
        <taxon>Hemiptera</taxon>
        <taxon>Sternorrhyncha</taxon>
        <taxon>Psylloidea</taxon>
        <taxon>Psyllidae</taxon>
        <taxon>Psyllinae</taxon>
        <taxon>Cacopsylla</taxon>
    </lineage>
</organism>
<dbReference type="InterPro" id="IPR047513">
    <property type="entry name" value="FOXJ1"/>
</dbReference>
<dbReference type="PANTHER" id="PTHR46805:SF1">
    <property type="entry name" value="FORKHEAD BOX PROTEIN J1"/>
    <property type="match status" value="1"/>
</dbReference>
<evidence type="ECO:0000256" key="8">
    <source>
        <dbReference type="ARBA" id="ARBA00034770"/>
    </source>
</evidence>
<evidence type="ECO:0000256" key="10">
    <source>
        <dbReference type="SAM" id="MobiDB-lite"/>
    </source>
</evidence>
<dbReference type="InterPro" id="IPR036390">
    <property type="entry name" value="WH_DNA-bd_sf"/>
</dbReference>
<keyword evidence="7 9" id="KW-0539">Nucleus</keyword>
<dbReference type="Gene3D" id="1.10.10.10">
    <property type="entry name" value="Winged helix-like DNA-binding domain superfamily/Winged helix DNA-binding domain"/>
    <property type="match status" value="1"/>
</dbReference>
<feature type="compositionally biased region" description="Low complexity" evidence="10">
    <location>
        <begin position="191"/>
        <end position="237"/>
    </location>
</feature>
<evidence type="ECO:0000256" key="9">
    <source>
        <dbReference type="PROSITE-ProRule" id="PRU00089"/>
    </source>
</evidence>
<dbReference type="GO" id="GO:0005634">
    <property type="term" value="C:nucleus"/>
    <property type="evidence" value="ECO:0007669"/>
    <property type="project" value="UniProtKB-SubCell"/>
</dbReference>
<keyword evidence="5" id="KW-0010">Activator</keyword>
<dbReference type="InterPro" id="IPR036388">
    <property type="entry name" value="WH-like_DNA-bd_sf"/>
</dbReference>
<dbReference type="FunFam" id="1.10.10.10:FF:000030">
    <property type="entry name" value="Forkhead box protein K2"/>
    <property type="match status" value="1"/>
</dbReference>
<evidence type="ECO:0000256" key="5">
    <source>
        <dbReference type="ARBA" id="ARBA00023159"/>
    </source>
</evidence>
<dbReference type="InterPro" id="IPR030456">
    <property type="entry name" value="TF_fork_head_CS_2"/>
</dbReference>
<dbReference type="PRINTS" id="PR00053">
    <property type="entry name" value="FORKHEAD"/>
</dbReference>
<dbReference type="Pfam" id="PF00250">
    <property type="entry name" value="Forkhead"/>
    <property type="match status" value="1"/>
</dbReference>
<accession>A0A8D9BG07</accession>
<evidence type="ECO:0000259" key="11">
    <source>
        <dbReference type="PROSITE" id="PS50039"/>
    </source>
</evidence>
<dbReference type="GO" id="GO:0030030">
    <property type="term" value="P:cell projection organization"/>
    <property type="evidence" value="ECO:0007669"/>
    <property type="project" value="UniProtKB-KW"/>
</dbReference>
<feature type="region of interest" description="Disordered" evidence="10">
    <location>
        <begin position="163"/>
        <end position="237"/>
    </location>
</feature>
<comment type="similarity">
    <text evidence="8">Belongs to the FOXJ1 family.</text>
</comment>
<evidence type="ECO:0000313" key="12">
    <source>
        <dbReference type="EMBL" id="CAG6784508.1"/>
    </source>
</evidence>
<evidence type="ECO:0000256" key="1">
    <source>
        <dbReference type="ARBA" id="ARBA00004123"/>
    </source>
</evidence>
<dbReference type="SMART" id="SM00339">
    <property type="entry name" value="FH"/>
    <property type="match status" value="1"/>
</dbReference>
<protein>
    <submittedName>
        <fullName evidence="12">Forkhead box protein J1.2</fullName>
    </submittedName>
</protein>
<evidence type="ECO:0000256" key="3">
    <source>
        <dbReference type="ARBA" id="ARBA00023015"/>
    </source>
</evidence>
<dbReference type="GO" id="GO:0000978">
    <property type="term" value="F:RNA polymerase II cis-regulatory region sequence-specific DNA binding"/>
    <property type="evidence" value="ECO:0007669"/>
    <property type="project" value="TreeGrafter"/>
</dbReference>
<feature type="compositionally biased region" description="Basic residues" evidence="10">
    <location>
        <begin position="167"/>
        <end position="182"/>
    </location>
</feature>
<dbReference type="InterPro" id="IPR047512">
    <property type="entry name" value="FH_FOXJ1"/>
</dbReference>